<accession>A0ABR2Y8J0</accession>
<dbReference type="EMBL" id="JARVKM010000002">
    <property type="protein sequence ID" value="KAK9782831.1"/>
    <property type="molecule type" value="Genomic_DNA"/>
</dbReference>
<dbReference type="Proteomes" id="UP001465668">
    <property type="component" value="Unassembled WGS sequence"/>
</dbReference>
<reference evidence="2 3" key="1">
    <citation type="submission" date="2024-02" db="EMBL/GenBank/DDBJ databases">
        <title>First draft genome assembly of two strains of Seiridium cardinale.</title>
        <authorList>
            <person name="Emiliani G."/>
            <person name="Scali E."/>
        </authorList>
    </citation>
    <scope>NUCLEOTIDE SEQUENCE [LARGE SCALE GENOMIC DNA]</scope>
    <source>
        <strain evidence="2 3">BM-138-000479</strain>
    </source>
</reference>
<protein>
    <submittedName>
        <fullName evidence="2">Uncharacterized protein</fullName>
    </submittedName>
</protein>
<organism evidence="2 3">
    <name type="scientific">Seiridium cardinale</name>
    <dbReference type="NCBI Taxonomy" id="138064"/>
    <lineage>
        <taxon>Eukaryota</taxon>
        <taxon>Fungi</taxon>
        <taxon>Dikarya</taxon>
        <taxon>Ascomycota</taxon>
        <taxon>Pezizomycotina</taxon>
        <taxon>Sordariomycetes</taxon>
        <taxon>Xylariomycetidae</taxon>
        <taxon>Amphisphaeriales</taxon>
        <taxon>Sporocadaceae</taxon>
        <taxon>Seiridium</taxon>
    </lineage>
</organism>
<evidence type="ECO:0000256" key="1">
    <source>
        <dbReference type="SAM" id="MobiDB-lite"/>
    </source>
</evidence>
<feature type="region of interest" description="Disordered" evidence="1">
    <location>
        <begin position="117"/>
        <end position="136"/>
    </location>
</feature>
<evidence type="ECO:0000313" key="2">
    <source>
        <dbReference type="EMBL" id="KAK9782831.1"/>
    </source>
</evidence>
<evidence type="ECO:0000313" key="3">
    <source>
        <dbReference type="Proteomes" id="UP001465668"/>
    </source>
</evidence>
<sequence>MSSAPDASLRNSTIITADGISPVLLDISPVCHYTMARPTADAQADVLQFVFNGTCEALLTPDAIEPGASLKLILNYKPAWWLNSLFNEFNATAGSDGRLYQPAYGIIRARNVERNTTINQPDQQGDRYKLGPGCMH</sequence>
<keyword evidence="3" id="KW-1185">Reference proteome</keyword>
<comment type="caution">
    <text evidence="2">The sequence shown here is derived from an EMBL/GenBank/DDBJ whole genome shotgun (WGS) entry which is preliminary data.</text>
</comment>
<proteinExistence type="predicted"/>
<name>A0ABR2Y8J0_9PEZI</name>
<gene>
    <name evidence="2" type="ORF">SCAR479_01174</name>
</gene>